<dbReference type="InterPro" id="IPR013083">
    <property type="entry name" value="Znf_RING/FYVE/PHD"/>
</dbReference>
<evidence type="ECO:0000313" key="9">
    <source>
        <dbReference type="Proteomes" id="UP000292702"/>
    </source>
</evidence>
<proteinExistence type="predicted"/>
<evidence type="ECO:0000256" key="6">
    <source>
        <dbReference type="SAM" id="MobiDB-lite"/>
    </source>
</evidence>
<feature type="domain" description="RING-type" evidence="7">
    <location>
        <begin position="131"/>
        <end position="175"/>
    </location>
</feature>
<dbReference type="InterPro" id="IPR001841">
    <property type="entry name" value="Znf_RING"/>
</dbReference>
<dbReference type="Pfam" id="PF13445">
    <property type="entry name" value="zf-RING_UBOX"/>
    <property type="match status" value="1"/>
</dbReference>
<organism evidence="8 9">
    <name type="scientific">Steccherinum ochraceum</name>
    <dbReference type="NCBI Taxonomy" id="92696"/>
    <lineage>
        <taxon>Eukaryota</taxon>
        <taxon>Fungi</taxon>
        <taxon>Dikarya</taxon>
        <taxon>Basidiomycota</taxon>
        <taxon>Agaricomycotina</taxon>
        <taxon>Agaricomycetes</taxon>
        <taxon>Polyporales</taxon>
        <taxon>Steccherinaceae</taxon>
        <taxon>Steccherinum</taxon>
    </lineage>
</organism>
<dbReference type="AlphaFoldDB" id="A0A4R0R7Y2"/>
<dbReference type="OrthoDB" id="3219336at2759"/>
<sequence>MQPHAKKKANSEAHEVIVVSDNSDDDGDKPARKPSFQARRADTQADAISISSLTKDRDRADALLEVRRARTEEYKTQMATRKAGAAQIKAGAARYKAQAEQYKADVARLEADAAEQRAENTLERVSGLLMCSECAEPMYRPVSLRCGHSFCERCLRDVFAQILEKYLKDVDENYCILTEEVQELVDRAVSMKHSGRSDEMVYEFEETAVFLVRASEGPRYICPSCKNRVYDAPTRAYVIEQVVEVLESHYDTVVPDDGPVDWTPYFLVFPY</sequence>
<dbReference type="EMBL" id="RWJN01000754">
    <property type="protein sequence ID" value="TCD59768.1"/>
    <property type="molecule type" value="Genomic_DNA"/>
</dbReference>
<evidence type="ECO:0000313" key="8">
    <source>
        <dbReference type="EMBL" id="TCD59768.1"/>
    </source>
</evidence>
<evidence type="ECO:0000256" key="2">
    <source>
        <dbReference type="ARBA" id="ARBA00022771"/>
    </source>
</evidence>
<dbReference type="PROSITE" id="PS50089">
    <property type="entry name" value="ZF_RING_2"/>
    <property type="match status" value="1"/>
</dbReference>
<evidence type="ECO:0000256" key="5">
    <source>
        <dbReference type="SAM" id="Coils"/>
    </source>
</evidence>
<dbReference type="Proteomes" id="UP000292702">
    <property type="component" value="Unassembled WGS sequence"/>
</dbReference>
<keyword evidence="9" id="KW-1185">Reference proteome</keyword>
<evidence type="ECO:0000256" key="3">
    <source>
        <dbReference type="ARBA" id="ARBA00022833"/>
    </source>
</evidence>
<accession>A0A4R0R7Y2</accession>
<feature type="coiled-coil region" evidence="5">
    <location>
        <begin position="92"/>
        <end position="124"/>
    </location>
</feature>
<keyword evidence="5" id="KW-0175">Coiled coil</keyword>
<evidence type="ECO:0000256" key="1">
    <source>
        <dbReference type="ARBA" id="ARBA00022723"/>
    </source>
</evidence>
<feature type="region of interest" description="Disordered" evidence="6">
    <location>
        <begin position="1"/>
        <end position="47"/>
    </location>
</feature>
<comment type="caution">
    <text evidence="8">The sequence shown here is derived from an EMBL/GenBank/DDBJ whole genome shotgun (WGS) entry which is preliminary data.</text>
</comment>
<gene>
    <name evidence="8" type="ORF">EIP91_011519</name>
</gene>
<protein>
    <recommendedName>
        <fullName evidence="7">RING-type domain-containing protein</fullName>
    </recommendedName>
</protein>
<dbReference type="Gene3D" id="3.30.40.10">
    <property type="entry name" value="Zinc/RING finger domain, C3HC4 (zinc finger)"/>
    <property type="match status" value="1"/>
</dbReference>
<dbReference type="InterPro" id="IPR017907">
    <property type="entry name" value="Znf_RING_CS"/>
</dbReference>
<evidence type="ECO:0000256" key="4">
    <source>
        <dbReference type="PROSITE-ProRule" id="PRU00175"/>
    </source>
</evidence>
<dbReference type="STRING" id="92696.A0A4R0R7Y2"/>
<keyword evidence="1" id="KW-0479">Metal-binding</keyword>
<evidence type="ECO:0000259" key="7">
    <source>
        <dbReference type="PROSITE" id="PS50089"/>
    </source>
</evidence>
<dbReference type="GO" id="GO:0008270">
    <property type="term" value="F:zinc ion binding"/>
    <property type="evidence" value="ECO:0007669"/>
    <property type="project" value="UniProtKB-KW"/>
</dbReference>
<dbReference type="SUPFAM" id="SSF57850">
    <property type="entry name" value="RING/U-box"/>
    <property type="match status" value="1"/>
</dbReference>
<keyword evidence="3" id="KW-0862">Zinc</keyword>
<dbReference type="PROSITE" id="PS00518">
    <property type="entry name" value="ZF_RING_1"/>
    <property type="match status" value="1"/>
</dbReference>
<dbReference type="InterPro" id="IPR027370">
    <property type="entry name" value="Znf-RING_euk"/>
</dbReference>
<keyword evidence="2 4" id="KW-0863">Zinc-finger</keyword>
<name>A0A4R0R7Y2_9APHY</name>
<reference evidence="8 9" key="1">
    <citation type="submission" date="2018-11" db="EMBL/GenBank/DDBJ databases">
        <title>Genome assembly of Steccherinum ochraceum LE-BIN_3174, the white-rot fungus of the Steccherinaceae family (The Residual Polyporoid clade, Polyporales, Basidiomycota).</title>
        <authorList>
            <person name="Fedorova T.V."/>
            <person name="Glazunova O.A."/>
            <person name="Landesman E.O."/>
            <person name="Moiseenko K.V."/>
            <person name="Psurtseva N.V."/>
            <person name="Savinova O.S."/>
            <person name="Shakhova N.V."/>
            <person name="Tyazhelova T.V."/>
            <person name="Vasina D.V."/>
        </authorList>
    </citation>
    <scope>NUCLEOTIDE SEQUENCE [LARGE SCALE GENOMIC DNA]</scope>
    <source>
        <strain evidence="8 9">LE-BIN_3174</strain>
    </source>
</reference>